<protein>
    <recommendedName>
        <fullName evidence="4">DUF2157 domain-containing protein</fullName>
    </recommendedName>
</protein>
<evidence type="ECO:0000313" key="3">
    <source>
        <dbReference type="Proteomes" id="UP001597171"/>
    </source>
</evidence>
<keyword evidence="1" id="KW-0812">Transmembrane</keyword>
<gene>
    <name evidence="2" type="ORF">ACFQ4O_08510</name>
</gene>
<feature type="transmembrane region" description="Helical" evidence="1">
    <location>
        <begin position="279"/>
        <end position="298"/>
    </location>
</feature>
<comment type="caution">
    <text evidence="2">The sequence shown here is derived from an EMBL/GenBank/DDBJ whole genome shotgun (WGS) entry which is preliminary data.</text>
</comment>
<keyword evidence="3" id="KW-1185">Reference proteome</keyword>
<dbReference type="RefSeq" id="WP_378775271.1">
    <property type="nucleotide sequence ID" value="NZ_JBHTMX010000056.1"/>
</dbReference>
<feature type="transmembrane region" description="Helical" evidence="1">
    <location>
        <begin position="165"/>
        <end position="184"/>
    </location>
</feature>
<reference evidence="3" key="1">
    <citation type="journal article" date="2019" name="Int. J. Syst. Evol. Microbiol.">
        <title>The Global Catalogue of Microorganisms (GCM) 10K type strain sequencing project: providing services to taxonomists for standard genome sequencing and annotation.</title>
        <authorList>
            <consortium name="The Broad Institute Genomics Platform"/>
            <consortium name="The Broad Institute Genome Sequencing Center for Infectious Disease"/>
            <person name="Wu L."/>
            <person name="Ma J."/>
        </authorList>
    </citation>
    <scope>NUCLEOTIDE SEQUENCE [LARGE SCALE GENOMIC DNA]</scope>
    <source>
        <strain evidence="3">CCUG 61696</strain>
    </source>
</reference>
<feature type="transmembrane region" description="Helical" evidence="1">
    <location>
        <begin position="82"/>
        <end position="100"/>
    </location>
</feature>
<evidence type="ECO:0000313" key="2">
    <source>
        <dbReference type="EMBL" id="MFD1332038.1"/>
    </source>
</evidence>
<proteinExistence type="predicted"/>
<feature type="transmembrane region" description="Helical" evidence="1">
    <location>
        <begin position="107"/>
        <end position="128"/>
    </location>
</feature>
<feature type="transmembrane region" description="Helical" evidence="1">
    <location>
        <begin position="140"/>
        <end position="158"/>
    </location>
</feature>
<organism evidence="2 3">
    <name type="scientific">Methylopila musalis</name>
    <dbReference type="NCBI Taxonomy" id="1134781"/>
    <lineage>
        <taxon>Bacteria</taxon>
        <taxon>Pseudomonadati</taxon>
        <taxon>Pseudomonadota</taxon>
        <taxon>Alphaproteobacteria</taxon>
        <taxon>Hyphomicrobiales</taxon>
        <taxon>Methylopilaceae</taxon>
        <taxon>Methylopila</taxon>
    </lineage>
</organism>
<feature type="transmembrane region" description="Helical" evidence="1">
    <location>
        <begin position="226"/>
        <end position="247"/>
    </location>
</feature>
<feature type="transmembrane region" description="Helical" evidence="1">
    <location>
        <begin position="196"/>
        <end position="214"/>
    </location>
</feature>
<dbReference type="Proteomes" id="UP001597171">
    <property type="component" value="Unassembled WGS sequence"/>
</dbReference>
<dbReference type="EMBL" id="JBHTMX010000056">
    <property type="protein sequence ID" value="MFD1332038.1"/>
    <property type="molecule type" value="Genomic_DNA"/>
</dbReference>
<keyword evidence="1" id="KW-0472">Membrane</keyword>
<evidence type="ECO:0008006" key="4">
    <source>
        <dbReference type="Google" id="ProtNLM"/>
    </source>
</evidence>
<accession>A0ABW3Z6Y6</accession>
<feature type="transmembrane region" description="Helical" evidence="1">
    <location>
        <begin position="253"/>
        <end position="274"/>
    </location>
</feature>
<name>A0ABW3Z6Y6_9HYPH</name>
<keyword evidence="1" id="KW-1133">Transmembrane helix</keyword>
<evidence type="ECO:0000256" key="1">
    <source>
        <dbReference type="SAM" id="Phobius"/>
    </source>
</evidence>
<sequence length="347" mass="36267">MTPSTDRIETAVAAGVIDAASAARLRAFLEAGELRAEGPTRADREEVRFSRGFHDVFMTVGLAALLCGLRLALLALLPLQAVHYAFLAGAGFIWILAEVFTRRQRLVLPSIALAIAFVAYAVQAASALPWLTHGTALERFALPGVALTALGAAVLFRLRFKLPFSALLVAAGLIVVLLAALEAFRPGLAQSVVVPLALGCGVACFIAAMGFDLMDPERRTLSADNAFWLHLLAAPLIVHALVSFAAADVGDASVGQAAAVLGVVAALALVALLVDRRALLMSGLLYFGAAIGALIAQTELDNTTRFAVSLILLGGFVVALGAGWRPLRRAVMTLAPPRLRAALPPAL</sequence>
<feature type="transmembrane region" description="Helical" evidence="1">
    <location>
        <begin position="56"/>
        <end position="76"/>
    </location>
</feature>
<feature type="transmembrane region" description="Helical" evidence="1">
    <location>
        <begin position="304"/>
        <end position="324"/>
    </location>
</feature>